<gene>
    <name evidence="5" type="ORF">AD947_11420</name>
    <name evidence="4" type="ORF">ATR01nite_08320</name>
</gene>
<dbReference type="Pfam" id="PF13417">
    <property type="entry name" value="GST_N_3"/>
    <property type="match status" value="1"/>
</dbReference>
<reference evidence="4 7" key="2">
    <citation type="submission" date="2019-07" db="EMBL/GenBank/DDBJ databases">
        <title>Whole genome shotgun sequence of Acetobacter tropicalis NBRC 16470.</title>
        <authorList>
            <person name="Hosoyama A."/>
            <person name="Uohara A."/>
            <person name="Ohji S."/>
            <person name="Ichikawa N."/>
        </authorList>
    </citation>
    <scope>NUCLEOTIDE SEQUENCE [LARGE SCALE GENOMIC DNA]</scope>
    <source>
        <strain evidence="4 7">NBRC 16470</strain>
    </source>
</reference>
<dbReference type="RefSeq" id="WP_045542117.1">
    <property type="nucleotide sequence ID" value="NZ_BJVR01000005.1"/>
</dbReference>
<dbReference type="PANTHER" id="PTHR43969">
    <property type="entry name" value="GLUTATHIONE S TRANSFERASE D10, ISOFORM A-RELATED"/>
    <property type="match status" value="1"/>
</dbReference>
<dbReference type="PROSITE" id="PS50404">
    <property type="entry name" value="GST_NTER"/>
    <property type="match status" value="1"/>
</dbReference>
<dbReference type="InterPro" id="IPR040079">
    <property type="entry name" value="Glutathione_S-Trfase"/>
</dbReference>
<dbReference type="Gene3D" id="3.40.30.10">
    <property type="entry name" value="Glutaredoxin"/>
    <property type="match status" value="1"/>
</dbReference>
<comment type="caution">
    <text evidence="5">The sequence shown here is derived from an EMBL/GenBank/DDBJ whole genome shotgun (WGS) entry which is preliminary data.</text>
</comment>
<dbReference type="OrthoDB" id="9810080at2"/>
<evidence type="ECO:0000259" key="3">
    <source>
        <dbReference type="PROSITE" id="PS50405"/>
    </source>
</evidence>
<dbReference type="SUPFAM" id="SSF52833">
    <property type="entry name" value="Thioredoxin-like"/>
    <property type="match status" value="1"/>
</dbReference>
<dbReference type="InterPro" id="IPR036249">
    <property type="entry name" value="Thioredoxin-like_sf"/>
</dbReference>
<dbReference type="Proteomes" id="UP000075411">
    <property type="component" value="Unassembled WGS sequence"/>
</dbReference>
<dbReference type="GO" id="GO:0004364">
    <property type="term" value="F:glutathione transferase activity"/>
    <property type="evidence" value="ECO:0007669"/>
    <property type="project" value="TreeGrafter"/>
</dbReference>
<proteinExistence type="predicted"/>
<dbReference type="PANTHER" id="PTHR43969:SF9">
    <property type="entry name" value="GLUTATHIONE S TRANSFERASE D10, ISOFORM A-RELATED"/>
    <property type="match status" value="1"/>
</dbReference>
<keyword evidence="5" id="KW-0808">Transferase</keyword>
<dbReference type="EMBL" id="LHZT01000126">
    <property type="protein sequence ID" value="KXV56376.1"/>
    <property type="molecule type" value="Genomic_DNA"/>
</dbReference>
<dbReference type="SFLD" id="SFLDS00019">
    <property type="entry name" value="Glutathione_Transferase_(cytos"/>
    <property type="match status" value="1"/>
</dbReference>
<evidence type="ECO:0000313" key="6">
    <source>
        <dbReference type="Proteomes" id="UP000075411"/>
    </source>
</evidence>
<evidence type="ECO:0000313" key="7">
    <source>
        <dbReference type="Proteomes" id="UP000321800"/>
    </source>
</evidence>
<dbReference type="GO" id="GO:0006749">
    <property type="term" value="P:glutathione metabolic process"/>
    <property type="evidence" value="ECO:0007669"/>
    <property type="project" value="TreeGrafter"/>
</dbReference>
<evidence type="ECO:0000313" key="5">
    <source>
        <dbReference type="EMBL" id="KXV56376.1"/>
    </source>
</evidence>
<dbReference type="Proteomes" id="UP000321800">
    <property type="component" value="Unassembled WGS sequence"/>
</dbReference>
<name>A0A0C9LGX4_9PROT</name>
<feature type="domain" description="GST N-terminal" evidence="2">
    <location>
        <begin position="1"/>
        <end position="76"/>
    </location>
</feature>
<dbReference type="InterPro" id="IPR004046">
    <property type="entry name" value="GST_C"/>
</dbReference>
<dbReference type="Gene3D" id="1.20.1050.10">
    <property type="match status" value="1"/>
</dbReference>
<dbReference type="PATRIC" id="fig|104102.11.peg.1973"/>
<dbReference type="SFLD" id="SFLDG00358">
    <property type="entry name" value="Main_(cytGST)"/>
    <property type="match status" value="1"/>
</dbReference>
<dbReference type="InterPro" id="IPR010987">
    <property type="entry name" value="Glutathione-S-Trfase_C-like"/>
</dbReference>
<dbReference type="InterPro" id="IPR004045">
    <property type="entry name" value="Glutathione_S-Trfase_N"/>
</dbReference>
<dbReference type="EMBL" id="BJVR01000005">
    <property type="protein sequence ID" value="GEL49757.1"/>
    <property type="molecule type" value="Genomic_DNA"/>
</dbReference>
<organism evidence="5 6">
    <name type="scientific">Acetobacter tropicalis</name>
    <dbReference type="NCBI Taxonomy" id="104102"/>
    <lineage>
        <taxon>Bacteria</taxon>
        <taxon>Pseudomonadati</taxon>
        <taxon>Pseudomonadota</taxon>
        <taxon>Alphaproteobacteria</taxon>
        <taxon>Acetobacterales</taxon>
        <taxon>Acetobacteraceae</taxon>
        <taxon>Acetobacter</taxon>
    </lineage>
</organism>
<evidence type="ECO:0000259" key="2">
    <source>
        <dbReference type="PROSITE" id="PS50404"/>
    </source>
</evidence>
<dbReference type="AlphaFoldDB" id="A0A0C9LGX4"/>
<evidence type="ECO:0000313" key="4">
    <source>
        <dbReference type="EMBL" id="GEL49757.1"/>
    </source>
</evidence>
<reference evidence="5 6" key="1">
    <citation type="submission" date="2015-06" db="EMBL/GenBank/DDBJ databases">
        <title>Improved classification and identification of acetic acid bacteria using matrix-assisted laser desorption/ionization time-of-flight mass spectrometry; Gluconobacter nephelii and Gluconobacter uchimurae are later heterotypic synonyms of Gluconobacter japonicus and Gluconobacter oxydans, respectively.</title>
        <authorList>
            <person name="Li L."/>
            <person name="Cleenwerck I."/>
            <person name="De Vuyst L."/>
            <person name="Vandamme P."/>
        </authorList>
    </citation>
    <scope>NUCLEOTIDE SEQUENCE [LARGE SCALE GENOMIC DNA]</scope>
    <source>
        <strain evidence="5 6">LMG 1663</strain>
    </source>
</reference>
<sequence length="200" mass="22063">MIILYGTLLSGHVHRVRLLLSILKLDYQFEAVSGPSSELLGMNPLGQIPILKDNGIILSDSNAIMVYLVKRYAPGSSLLPQDPVPAAHVQRWLSIAAGELRQGPAAARMVCLFHKENEPANAKEQSHALFTFMNTHLGQQEFLATPHPTLADLACYAYTARAPEGGISLENYLHIQEWLKRIEALPGFVSMPWAKDVNPV</sequence>
<dbReference type="InterPro" id="IPR036282">
    <property type="entry name" value="Glutathione-S-Trfase_C_sf"/>
</dbReference>
<accession>A0A0C9LGX4</accession>
<protein>
    <submittedName>
        <fullName evidence="5">Glutathione S-transferase</fullName>
    </submittedName>
</protein>
<evidence type="ECO:0000256" key="1">
    <source>
        <dbReference type="ARBA" id="ARBA00011738"/>
    </source>
</evidence>
<comment type="subunit">
    <text evidence="1">Homodimer.</text>
</comment>
<dbReference type="SUPFAM" id="SSF47616">
    <property type="entry name" value="GST C-terminal domain-like"/>
    <property type="match status" value="1"/>
</dbReference>
<feature type="domain" description="GST C-terminal" evidence="3">
    <location>
        <begin position="82"/>
        <end position="200"/>
    </location>
</feature>
<dbReference type="PROSITE" id="PS50405">
    <property type="entry name" value="GST_CTER"/>
    <property type="match status" value="1"/>
</dbReference>
<dbReference type="CDD" id="cd03206">
    <property type="entry name" value="GST_C_7"/>
    <property type="match status" value="1"/>
</dbReference>
<dbReference type="Pfam" id="PF00043">
    <property type="entry name" value="GST_C"/>
    <property type="match status" value="1"/>
</dbReference>